<gene>
    <name evidence="1" type="ORF">GN244_ATG13827</name>
    <name evidence="2" type="ORF">GN958_ATG13309</name>
</gene>
<dbReference type="AlphaFoldDB" id="A0A833SX28"/>
<dbReference type="EMBL" id="WSZM01000380">
    <property type="protein sequence ID" value="KAF4034185.1"/>
    <property type="molecule type" value="Genomic_DNA"/>
</dbReference>
<proteinExistence type="predicted"/>
<accession>A0A833SX28</accession>
<reference evidence="1" key="1">
    <citation type="submission" date="2020-04" db="EMBL/GenBank/DDBJ databases">
        <title>Hybrid Assembly of Korean Phytophthora infestans isolates.</title>
        <authorList>
            <person name="Prokchorchik M."/>
            <person name="Lee Y."/>
            <person name="Seo J."/>
            <person name="Cho J.-H."/>
            <person name="Park Y.-E."/>
            <person name="Jang D.-C."/>
            <person name="Im J.-S."/>
            <person name="Choi J.-G."/>
            <person name="Park H.-J."/>
            <person name="Lee G.-B."/>
            <person name="Lee Y.-G."/>
            <person name="Hong S.-Y."/>
            <person name="Cho K."/>
            <person name="Sohn K.H."/>
        </authorList>
    </citation>
    <scope>NUCLEOTIDE SEQUENCE</scope>
    <source>
        <strain evidence="1">KR_1_A1</strain>
        <strain evidence="2">KR_2_A2</strain>
    </source>
</reference>
<organism evidence="1 3">
    <name type="scientific">Phytophthora infestans</name>
    <name type="common">Potato late blight agent</name>
    <name type="synonym">Botrytis infestans</name>
    <dbReference type="NCBI Taxonomy" id="4787"/>
    <lineage>
        <taxon>Eukaryota</taxon>
        <taxon>Sar</taxon>
        <taxon>Stramenopiles</taxon>
        <taxon>Oomycota</taxon>
        <taxon>Peronosporomycetes</taxon>
        <taxon>Peronosporales</taxon>
        <taxon>Peronosporaceae</taxon>
        <taxon>Phytophthora</taxon>
    </lineage>
</organism>
<evidence type="ECO:0000313" key="1">
    <source>
        <dbReference type="EMBL" id="KAF4034185.1"/>
    </source>
</evidence>
<comment type="caution">
    <text evidence="1">The sequence shown here is derived from an EMBL/GenBank/DDBJ whole genome shotgun (WGS) entry which is preliminary data.</text>
</comment>
<evidence type="ECO:0000313" key="2">
    <source>
        <dbReference type="EMBL" id="KAF4137465.1"/>
    </source>
</evidence>
<evidence type="ECO:0000313" key="3">
    <source>
        <dbReference type="Proteomes" id="UP000602510"/>
    </source>
</evidence>
<protein>
    <submittedName>
        <fullName evidence="1">Uncharacterized protein</fullName>
    </submittedName>
</protein>
<dbReference type="EMBL" id="JAACNO010001795">
    <property type="protein sequence ID" value="KAF4137465.1"/>
    <property type="molecule type" value="Genomic_DNA"/>
</dbReference>
<name>A0A833SX28_PHYIN</name>
<keyword evidence="3" id="KW-1185">Reference proteome</keyword>
<sequence>MASNVPLVLELFVARDQIPESLSILTYMEEEDVEDYFEEEWDEQDAASLRALAECISMEATYSVRDSSSVLGETTPCSPLLMTTIGETPSSLKTTSMMPLYRPSELGIGLISIVGDSW</sequence>
<dbReference type="Proteomes" id="UP000602510">
    <property type="component" value="Unassembled WGS sequence"/>
</dbReference>
<dbReference type="Proteomes" id="UP000704712">
    <property type="component" value="Unassembled WGS sequence"/>
</dbReference>